<keyword evidence="2" id="KW-0808">Transferase</keyword>
<name>A0A9K3PEK6_9STRA</name>
<dbReference type="OrthoDB" id="48625at2759"/>
<gene>
    <name evidence="2" type="ORF">IV203_022298</name>
</gene>
<dbReference type="Proteomes" id="UP000693970">
    <property type="component" value="Unassembled WGS sequence"/>
</dbReference>
<dbReference type="AlphaFoldDB" id="A0A9K3PEK6"/>
<reference evidence="2" key="2">
    <citation type="submission" date="2021-04" db="EMBL/GenBank/DDBJ databases">
        <authorList>
            <person name="Podell S."/>
        </authorList>
    </citation>
    <scope>NUCLEOTIDE SEQUENCE</scope>
    <source>
        <strain evidence="2">Hildebrandi</strain>
    </source>
</reference>
<organism evidence="2 3">
    <name type="scientific">Nitzschia inconspicua</name>
    <dbReference type="NCBI Taxonomy" id="303405"/>
    <lineage>
        <taxon>Eukaryota</taxon>
        <taxon>Sar</taxon>
        <taxon>Stramenopiles</taxon>
        <taxon>Ochrophyta</taxon>
        <taxon>Bacillariophyta</taxon>
        <taxon>Bacillariophyceae</taxon>
        <taxon>Bacillariophycidae</taxon>
        <taxon>Bacillariales</taxon>
        <taxon>Bacillariaceae</taxon>
        <taxon>Nitzschia</taxon>
    </lineage>
</organism>
<dbReference type="PANTHER" id="PTHR48418">
    <property type="entry name" value="TRNA WYBUTOSINE-SYNTHESIZING PROTEIN 3"/>
    <property type="match status" value="1"/>
</dbReference>
<keyword evidence="2" id="KW-0489">Methyltransferase</keyword>
<keyword evidence="3" id="KW-1185">Reference proteome</keyword>
<feature type="domain" description="tRNA wybutosine-synthesizing protein" evidence="1">
    <location>
        <begin position="76"/>
        <end position="289"/>
    </location>
</feature>
<sequence>MDPIKVHSDSETDCRPISHGHLPLHWLQASLPQEHSNCNNILPSFADLQRKTWETLYGLSPPTAKTVGSNPSCIRRDKSPKGSVDAPIQHLVDLINHHSHYCTLSSCSGRLSLFDPNGSNVERVEMGDGDPSLSTSIGGKGRGGWVLVSHKSLSPQALVDALFQENVTNVQSLHRTSLQPWTFKFEPMLLHVAAASLHHGQQMLRLALDSGFRESGLVVTNTRVTVAIRSHSLALAVPLYPSSLSEPFTTGSQISSLQAPPAFLRALVQEGNQRLSSNWNLMERLYSVIEYNLFRIQMLPPPIRIRQLQSPASLNLWNATVVSKKPSCIQDQTNVEVWTAGGYGCGPISTTPRRSSKMYKLTLSSSSWSDQWSQIRTCDESSSTNKLFKIFMPSHSKERRESTAVEGYLRVESVLEPTESQSMASCYVQSIDCILLWGGRSGPTKPSDTLYLFDTQKERLLKVCDVRGQELPRPRWGHALVALNCSKRVVMLGGCNGTYGPMDDIFVLHICHESSNDEVLKKSGSFYFHWEKLSTVLPSPRFHFGTSLLQDDVLLVVGGLDSANQLLPTMFHSQSCSTARVFAFTIGNLRYADDPTIPNTECNIVSTMLLDENGQDSTNDNLGFRFGLSCCTLLKKHLLLTTGGVPIFHDPLAASPSHEPILVHWVYHRPSSNLPLRIQRIPWAFFPSMVNQGRVSHDFGSVVHHNCVPVSDDSVLLVGGGVQSFSFGEEFASSYLLQIDISDDKQASDWGPTLLAEGIQESFENAGITQARPMDSETAMVIYVEPKNAKHVKTLLLKQGWLDKRLRMTKCILEDDVTCIALPITVSHFLVKERFREWILGEGEEDLHYSTAQYARKGRSK</sequence>
<dbReference type="PANTHER" id="PTHR48418:SF1">
    <property type="entry name" value="TRNA WYBUTOSINE-SYNTHESIZING PROTEIN 3"/>
    <property type="match status" value="1"/>
</dbReference>
<comment type="caution">
    <text evidence="2">The sequence shown here is derived from an EMBL/GenBank/DDBJ whole genome shotgun (WGS) entry which is preliminary data.</text>
</comment>
<evidence type="ECO:0000259" key="1">
    <source>
        <dbReference type="Pfam" id="PF02676"/>
    </source>
</evidence>
<evidence type="ECO:0000313" key="2">
    <source>
        <dbReference type="EMBL" id="KAG7344290.1"/>
    </source>
</evidence>
<proteinExistence type="predicted"/>
<dbReference type="InterPro" id="IPR003827">
    <property type="entry name" value="tRNA_yW-synthesising"/>
</dbReference>
<protein>
    <submittedName>
        <fullName evidence="2">Methyltransferase TYW3 family protein</fullName>
    </submittedName>
</protein>
<evidence type="ECO:0000313" key="3">
    <source>
        <dbReference type="Proteomes" id="UP000693970"/>
    </source>
</evidence>
<reference evidence="2" key="1">
    <citation type="journal article" date="2021" name="Sci. Rep.">
        <title>Diploid genomic architecture of Nitzschia inconspicua, an elite biomass production diatom.</title>
        <authorList>
            <person name="Oliver A."/>
            <person name="Podell S."/>
            <person name="Pinowska A."/>
            <person name="Traller J.C."/>
            <person name="Smith S.R."/>
            <person name="McClure R."/>
            <person name="Beliaev A."/>
            <person name="Bohutskyi P."/>
            <person name="Hill E.A."/>
            <person name="Rabines A."/>
            <person name="Zheng H."/>
            <person name="Allen L.Z."/>
            <person name="Kuo A."/>
            <person name="Grigoriev I.V."/>
            <person name="Allen A.E."/>
            <person name="Hazlebeck D."/>
            <person name="Allen E.E."/>
        </authorList>
    </citation>
    <scope>NUCLEOTIDE SEQUENCE</scope>
    <source>
        <strain evidence="2">Hildebrandi</strain>
    </source>
</reference>
<dbReference type="GO" id="GO:0032259">
    <property type="term" value="P:methylation"/>
    <property type="evidence" value="ECO:0007669"/>
    <property type="project" value="UniProtKB-KW"/>
</dbReference>
<dbReference type="GO" id="GO:0008168">
    <property type="term" value="F:methyltransferase activity"/>
    <property type="evidence" value="ECO:0007669"/>
    <property type="project" value="UniProtKB-KW"/>
</dbReference>
<dbReference type="EMBL" id="JAGRRH010000023">
    <property type="protein sequence ID" value="KAG7344290.1"/>
    <property type="molecule type" value="Genomic_DNA"/>
</dbReference>
<dbReference type="Pfam" id="PF02676">
    <property type="entry name" value="TYW3"/>
    <property type="match status" value="1"/>
</dbReference>
<accession>A0A9K3PEK6</accession>